<dbReference type="InterPro" id="IPR003141">
    <property type="entry name" value="Pol/His_phosphatase_N"/>
</dbReference>
<dbReference type="AlphaFoldDB" id="X0SZD8"/>
<dbReference type="Gene3D" id="3.20.20.140">
    <property type="entry name" value="Metal-dependent hydrolases"/>
    <property type="match status" value="1"/>
</dbReference>
<organism evidence="2">
    <name type="scientific">marine sediment metagenome</name>
    <dbReference type="NCBI Taxonomy" id="412755"/>
    <lineage>
        <taxon>unclassified sequences</taxon>
        <taxon>metagenomes</taxon>
        <taxon>ecological metagenomes</taxon>
    </lineage>
</organism>
<reference evidence="2" key="1">
    <citation type="journal article" date="2014" name="Front. Microbiol.">
        <title>High frequency of phylogenetically diverse reductive dehalogenase-homologous genes in deep subseafloor sedimentary metagenomes.</title>
        <authorList>
            <person name="Kawai M."/>
            <person name="Futagami T."/>
            <person name="Toyoda A."/>
            <person name="Takaki Y."/>
            <person name="Nishi S."/>
            <person name="Hori S."/>
            <person name="Arai W."/>
            <person name="Tsubouchi T."/>
            <person name="Morono Y."/>
            <person name="Uchiyama I."/>
            <person name="Ito T."/>
            <person name="Fujiyama A."/>
            <person name="Inagaki F."/>
            <person name="Takami H."/>
        </authorList>
    </citation>
    <scope>NUCLEOTIDE SEQUENCE</scope>
    <source>
        <strain evidence="2">Expedition CK06-06</strain>
    </source>
</reference>
<evidence type="ECO:0000259" key="1">
    <source>
        <dbReference type="SMART" id="SM00481"/>
    </source>
</evidence>
<dbReference type="GO" id="GO:0004534">
    <property type="term" value="F:5'-3' RNA exonuclease activity"/>
    <property type="evidence" value="ECO:0007669"/>
    <property type="project" value="TreeGrafter"/>
</dbReference>
<dbReference type="InterPro" id="IPR004013">
    <property type="entry name" value="PHP_dom"/>
</dbReference>
<dbReference type="PANTHER" id="PTHR42924:SF3">
    <property type="entry name" value="POLYMERASE_HISTIDINOL PHOSPHATASE N-TERMINAL DOMAIN-CONTAINING PROTEIN"/>
    <property type="match status" value="1"/>
</dbReference>
<feature type="non-terminal residue" evidence="2">
    <location>
        <position position="169"/>
    </location>
</feature>
<dbReference type="Pfam" id="PF02811">
    <property type="entry name" value="PHP"/>
    <property type="match status" value="1"/>
</dbReference>
<dbReference type="SMART" id="SM00481">
    <property type="entry name" value="POLIIIAc"/>
    <property type="match status" value="1"/>
</dbReference>
<dbReference type="InterPro" id="IPR052018">
    <property type="entry name" value="PHP_domain"/>
</dbReference>
<sequence>MKYADLHVHTIFSDGTFTPEETIRVARDKGLSCIAICDHDCVDGINPSIEYAKKNPIEIIPGVELTVIKGQKEIHMLGYFISWEEEWFKEILKKIQAERISRINKMIEKLKRFNIEVEPDRVMRIAGRKGSVGRLHLAQALLEIKAVPSIQMAFNKYIGDFKPCYVEDI</sequence>
<accession>X0SZD8</accession>
<dbReference type="SUPFAM" id="SSF89550">
    <property type="entry name" value="PHP domain-like"/>
    <property type="match status" value="1"/>
</dbReference>
<dbReference type="GO" id="GO:0035312">
    <property type="term" value="F:5'-3' DNA exonuclease activity"/>
    <property type="evidence" value="ECO:0007669"/>
    <property type="project" value="TreeGrafter"/>
</dbReference>
<name>X0SZD8_9ZZZZ</name>
<proteinExistence type="predicted"/>
<dbReference type="InterPro" id="IPR016195">
    <property type="entry name" value="Pol/histidinol_Pase-like"/>
</dbReference>
<protein>
    <recommendedName>
        <fullName evidence="1">Polymerase/histidinol phosphatase N-terminal domain-containing protein</fullName>
    </recommendedName>
</protein>
<dbReference type="EMBL" id="BARS01018977">
    <property type="protein sequence ID" value="GAF86553.1"/>
    <property type="molecule type" value="Genomic_DNA"/>
</dbReference>
<dbReference type="PANTHER" id="PTHR42924">
    <property type="entry name" value="EXONUCLEASE"/>
    <property type="match status" value="1"/>
</dbReference>
<dbReference type="Gene3D" id="1.10.150.650">
    <property type="match status" value="1"/>
</dbReference>
<comment type="caution">
    <text evidence="2">The sequence shown here is derived from an EMBL/GenBank/DDBJ whole genome shotgun (WGS) entry which is preliminary data.</text>
</comment>
<evidence type="ECO:0000313" key="2">
    <source>
        <dbReference type="EMBL" id="GAF86553.1"/>
    </source>
</evidence>
<feature type="domain" description="Polymerase/histidinol phosphatase N-terminal" evidence="1">
    <location>
        <begin position="4"/>
        <end position="69"/>
    </location>
</feature>
<gene>
    <name evidence="2" type="ORF">S01H1_30806</name>
</gene>